<feature type="binding site" evidence="7">
    <location>
        <position position="329"/>
    </location>
    <ligand>
        <name>NAD(+)</name>
        <dbReference type="ChEBI" id="CHEBI:57540"/>
    </ligand>
</feature>
<evidence type="ECO:0000313" key="11">
    <source>
        <dbReference type="EMBL" id="MBF2735064.1"/>
    </source>
</evidence>
<keyword evidence="4 7" id="KW-0520">NAD</keyword>
<keyword evidence="3 8" id="KW-0378">Hydrolase</keyword>
<evidence type="ECO:0000256" key="4">
    <source>
        <dbReference type="ARBA" id="ARBA00023027"/>
    </source>
</evidence>
<dbReference type="FunFam" id="3.40.50.720:FF:000004">
    <property type="entry name" value="Adenosylhomocysteinase"/>
    <property type="match status" value="1"/>
</dbReference>
<dbReference type="InterPro" id="IPR036291">
    <property type="entry name" value="NAD(P)-bd_dom_sf"/>
</dbReference>
<feature type="binding site" evidence="7">
    <location>
        <begin position="199"/>
        <end position="204"/>
    </location>
    <ligand>
        <name>NAD(+)</name>
        <dbReference type="ChEBI" id="CHEBI:57540"/>
    </ligand>
</feature>
<accession>A0A930UGY6</accession>
<dbReference type="GO" id="GO:0006730">
    <property type="term" value="P:one-carbon metabolic process"/>
    <property type="evidence" value="ECO:0007669"/>
    <property type="project" value="UniProtKB-UniRule"/>
</dbReference>
<evidence type="ECO:0000256" key="2">
    <source>
        <dbReference type="ARBA" id="ARBA00022563"/>
    </source>
</evidence>
<feature type="binding site" evidence="7">
    <location>
        <begin position="276"/>
        <end position="278"/>
    </location>
    <ligand>
        <name>NAD(+)</name>
        <dbReference type="ChEBI" id="CHEBI:57540"/>
    </ligand>
</feature>
<dbReference type="PIRSF" id="PIRSF001109">
    <property type="entry name" value="Ad_hcy_hydrolase"/>
    <property type="match status" value="1"/>
</dbReference>
<dbReference type="SUPFAM" id="SSF51735">
    <property type="entry name" value="NAD(P)-binding Rossmann-fold domains"/>
    <property type="match status" value="1"/>
</dbReference>
<dbReference type="InterPro" id="IPR000043">
    <property type="entry name" value="Adenosylhomocysteinase-like"/>
</dbReference>
<evidence type="ECO:0000256" key="1">
    <source>
        <dbReference type="ARBA" id="ARBA00007122"/>
    </source>
</evidence>
<dbReference type="AlphaFoldDB" id="A0A930UGY6"/>
<evidence type="ECO:0000256" key="6">
    <source>
        <dbReference type="PIRSR" id="PIRSR001109-1"/>
    </source>
</evidence>
<dbReference type="Gene3D" id="3.40.50.1480">
    <property type="entry name" value="Adenosylhomocysteinase-like"/>
    <property type="match status" value="3"/>
</dbReference>
<evidence type="ECO:0000256" key="3">
    <source>
        <dbReference type="ARBA" id="ARBA00022801"/>
    </source>
</evidence>
<dbReference type="PROSITE" id="PS00738">
    <property type="entry name" value="ADOHCYASE_1"/>
    <property type="match status" value="1"/>
</dbReference>
<feature type="binding site" evidence="7">
    <location>
        <position position="322"/>
    </location>
    <ligand>
        <name>NAD(+)</name>
        <dbReference type="ChEBI" id="CHEBI:57540"/>
    </ligand>
</feature>
<feature type="binding site" evidence="6">
    <location>
        <position position="167"/>
    </location>
    <ligand>
        <name>substrate</name>
    </ligand>
</feature>
<feature type="binding site" evidence="6">
    <location>
        <position position="109"/>
    </location>
    <ligand>
        <name>substrate</name>
    </ligand>
</feature>
<dbReference type="GO" id="GO:0005829">
    <property type="term" value="C:cytosol"/>
    <property type="evidence" value="ECO:0007669"/>
    <property type="project" value="TreeGrafter"/>
</dbReference>
<feature type="binding site" evidence="6">
    <location>
        <position position="133"/>
    </location>
    <ligand>
        <name>substrate</name>
    </ligand>
</feature>
<dbReference type="PROSITE" id="PS00739">
    <property type="entry name" value="ADOHCYASE_2"/>
    <property type="match status" value="1"/>
</dbReference>
<evidence type="ECO:0000313" key="12">
    <source>
        <dbReference type="Proteomes" id="UP000604381"/>
    </source>
</evidence>
<dbReference type="CDD" id="cd00401">
    <property type="entry name" value="SAHH"/>
    <property type="match status" value="1"/>
</dbReference>
<comment type="cofactor">
    <cofactor evidence="7 8">
        <name>NAD(+)</name>
        <dbReference type="ChEBI" id="CHEBI:57540"/>
    </cofactor>
    <text evidence="7 8">Binds 1 NAD(+) per subunit.</text>
</comment>
<sequence length="408" mass="44055">IAEREMPGLMALRAQYGKEQPLAGARIAGCLHMTVETAVLIETLTALGASVRWSSCNIFSTQDQAAAAVAAAGVPVFAWKGLSEKEYWDCIDSTLRGPDGWRPNLAIDDGGDLTVKLLEDAELREGLAGLSEETTTGVMRLEEIDAAGGLPFAVFNVNDSVTKSKFDNLYGCRESLVDGIKRGTDAMIAGKQAVVCGYGEVGKGCAAALRSLGATVHVTEIDPICALQAAMEGYRVVTMDDVCGQVQIAVTATGNHGVITYEHMKKMPHGAVVCNIGHFDTEIDIAELKKHCRIEEVKPQVEEAVFDDGKRIVLLAEGRLVNLGCGEGHPSFVMSNSFCNQVLAQIELWRGKGKYKPGLHLLPKHLDEQVARLHLAHVGAKLTELSDEQAKYINVAKDGPYKKDGYRY</sequence>
<evidence type="ECO:0000256" key="9">
    <source>
        <dbReference type="RuleBase" id="RU004166"/>
    </source>
</evidence>
<evidence type="ECO:0000256" key="8">
    <source>
        <dbReference type="RuleBase" id="RU000548"/>
    </source>
</evidence>
<dbReference type="Gene3D" id="3.40.50.720">
    <property type="entry name" value="NAD(P)-binding Rossmann-like Domain"/>
    <property type="match status" value="1"/>
</dbReference>
<dbReference type="GO" id="GO:0004013">
    <property type="term" value="F:adenosylhomocysteinase activity"/>
    <property type="evidence" value="ECO:0007669"/>
    <property type="project" value="UniProtKB-UniRule"/>
</dbReference>
<feature type="non-terminal residue" evidence="11">
    <location>
        <position position="1"/>
    </location>
</feature>
<dbReference type="EMBL" id="JADHEI010000031">
    <property type="protein sequence ID" value="MBF2735064.1"/>
    <property type="molecule type" value="Genomic_DNA"/>
</dbReference>
<dbReference type="EC" id="3.13.2.1" evidence="5 8"/>
<proteinExistence type="inferred from homology"/>
<comment type="pathway">
    <text evidence="8">Amino-acid biosynthesis; L-homocysteine biosynthesis; L-homocysteine from S-adenosyl-L-homocysteine: step 1/1.</text>
</comment>
<feature type="domain" description="S-adenosyl-L-homocysteine hydrolase NAD binding" evidence="10">
    <location>
        <begin position="168"/>
        <end position="328"/>
    </location>
</feature>
<reference evidence="11" key="1">
    <citation type="submission" date="2020-10" db="EMBL/GenBank/DDBJ databases">
        <title>An improved Amphimedon queenslandica hologenome assembly reveals how three proteobacterial symbionts can extend the metabolic phenotypic of their marine sponge host.</title>
        <authorList>
            <person name="Degnan B."/>
            <person name="Degnan S."/>
            <person name="Xiang X."/>
        </authorList>
    </citation>
    <scope>NUCLEOTIDE SEQUENCE</scope>
    <source>
        <strain evidence="11">AqS2</strain>
    </source>
</reference>
<dbReference type="PANTHER" id="PTHR23420">
    <property type="entry name" value="ADENOSYLHOMOCYSTEINASE"/>
    <property type="match status" value="1"/>
</dbReference>
<dbReference type="NCBIfam" id="TIGR00936">
    <property type="entry name" value="ahcY"/>
    <property type="match status" value="1"/>
</dbReference>
<dbReference type="Pfam" id="PF00670">
    <property type="entry name" value="AdoHcyase_NAD"/>
    <property type="match status" value="1"/>
</dbReference>
<dbReference type="PANTHER" id="PTHR23420:SF0">
    <property type="entry name" value="ADENOSYLHOMOCYSTEINASE"/>
    <property type="match status" value="1"/>
</dbReference>
<feature type="binding site" evidence="7">
    <location>
        <position position="220"/>
    </location>
    <ligand>
        <name>NAD(+)</name>
        <dbReference type="ChEBI" id="CHEBI:57540"/>
    </ligand>
</feature>
<dbReference type="GO" id="GO:0033353">
    <property type="term" value="P:S-adenosylmethionine cycle"/>
    <property type="evidence" value="ECO:0007669"/>
    <property type="project" value="TreeGrafter"/>
</dbReference>
<comment type="catalytic activity">
    <reaction evidence="8">
        <text>S-adenosyl-L-homocysteine + H2O = L-homocysteine + adenosine</text>
        <dbReference type="Rhea" id="RHEA:21708"/>
        <dbReference type="ChEBI" id="CHEBI:15377"/>
        <dbReference type="ChEBI" id="CHEBI:16335"/>
        <dbReference type="ChEBI" id="CHEBI:57856"/>
        <dbReference type="ChEBI" id="CHEBI:58199"/>
        <dbReference type="EC" id="3.13.2.1"/>
    </reaction>
</comment>
<dbReference type="Pfam" id="PF05221">
    <property type="entry name" value="AdoHcyase"/>
    <property type="match status" value="2"/>
</dbReference>
<dbReference type="SUPFAM" id="SSF52283">
    <property type="entry name" value="Formate/glycerate dehydrogenase catalytic domain-like"/>
    <property type="match status" value="1"/>
</dbReference>
<dbReference type="InterPro" id="IPR042172">
    <property type="entry name" value="Adenosylhomocyst_ase-like_sf"/>
</dbReference>
<keyword evidence="12" id="KW-1185">Reference proteome</keyword>
<dbReference type="SMART" id="SM00997">
    <property type="entry name" value="AdoHcyase_NAD"/>
    <property type="match status" value="1"/>
</dbReference>
<protein>
    <recommendedName>
        <fullName evidence="5 8">Adenosylhomocysteinase</fullName>
        <ecNumber evidence="5 8">3.13.2.1</ecNumber>
    </recommendedName>
</protein>
<dbReference type="InterPro" id="IPR015878">
    <property type="entry name" value="Ado_hCys_hydrolase_NAD-bd"/>
</dbReference>
<name>A0A930UGY6_9GAMM</name>
<comment type="similarity">
    <text evidence="1 9">Belongs to the adenosylhomocysteinase family.</text>
</comment>
<gene>
    <name evidence="11" type="ORF">ISN26_03105</name>
</gene>
<dbReference type="InterPro" id="IPR020082">
    <property type="entry name" value="S-Ado-L-homoCys_hydrolase_CS"/>
</dbReference>
<feature type="binding site" evidence="7">
    <location>
        <begin position="134"/>
        <end position="136"/>
    </location>
    <ligand>
        <name>NAD(+)</name>
        <dbReference type="ChEBI" id="CHEBI:57540"/>
    </ligand>
</feature>
<feature type="binding site" evidence="6">
    <location>
        <position position="34"/>
    </location>
    <ligand>
        <name>substrate</name>
    </ligand>
</feature>
<organism evidence="11 12">
    <name type="scientific">Candidatus Amphirhobacter heronislandensis</name>
    <dbReference type="NCBI Taxonomy" id="1732024"/>
    <lineage>
        <taxon>Bacteria</taxon>
        <taxon>Pseudomonadati</taxon>
        <taxon>Pseudomonadota</taxon>
        <taxon>Gammaproteobacteria</taxon>
        <taxon>Candidatus Tethybacterales</taxon>
        <taxon>Candidatus Tethybacteraceae</taxon>
        <taxon>Candidatus Amphirhobacter</taxon>
    </lineage>
</organism>
<keyword evidence="2 8" id="KW-0554">One-carbon metabolism</keyword>
<dbReference type="NCBIfam" id="NF004005">
    <property type="entry name" value="PRK05476.2-3"/>
    <property type="match status" value="1"/>
</dbReference>
<dbReference type="SMART" id="SM00996">
    <property type="entry name" value="AdoHcyase"/>
    <property type="match status" value="1"/>
</dbReference>
<feature type="binding site" evidence="6">
    <location>
        <position position="163"/>
    </location>
    <ligand>
        <name>substrate</name>
    </ligand>
</feature>
<evidence type="ECO:0000256" key="5">
    <source>
        <dbReference type="NCBIfam" id="TIGR00936"/>
    </source>
</evidence>
<comment type="caution">
    <text evidence="11">The sequence shown here is derived from an EMBL/GenBank/DDBJ whole genome shotgun (WGS) entry which is preliminary data.</text>
</comment>
<evidence type="ECO:0000256" key="7">
    <source>
        <dbReference type="PIRSR" id="PIRSR001109-2"/>
    </source>
</evidence>
<evidence type="ECO:0000259" key="10">
    <source>
        <dbReference type="SMART" id="SM00997"/>
    </source>
</evidence>
<dbReference type="Proteomes" id="UP000604381">
    <property type="component" value="Unassembled WGS sequence"/>
</dbReference>